<accession>A0A8J7WS32</accession>
<reference evidence="1" key="1">
    <citation type="submission" date="2021-04" db="EMBL/GenBank/DDBJ databases">
        <title>Genome based classification of Actinospica acidithermotolerans sp. nov., an actinobacterium isolated from an Indonesian hot spring.</title>
        <authorList>
            <person name="Kusuma A.B."/>
            <person name="Putra K.E."/>
            <person name="Nafisah S."/>
            <person name="Loh J."/>
            <person name="Nouioui I."/>
            <person name="Goodfellow M."/>
        </authorList>
    </citation>
    <scope>NUCLEOTIDE SEQUENCE</scope>
    <source>
        <strain evidence="1">DSM 45618</strain>
    </source>
</reference>
<evidence type="ECO:0000313" key="2">
    <source>
        <dbReference type="Proteomes" id="UP000677913"/>
    </source>
</evidence>
<name>A0A8J7WS32_9ACTN</name>
<evidence type="ECO:0000313" key="1">
    <source>
        <dbReference type="EMBL" id="MBS2965675.1"/>
    </source>
</evidence>
<sequence>MAALVVFALATGALSLLTAKTAVAFGVLIGGWLLLFAARTLLARTLPARTLPARKAARHG</sequence>
<protein>
    <submittedName>
        <fullName evidence="1">Uncharacterized protein</fullName>
    </submittedName>
</protein>
<dbReference type="Proteomes" id="UP000677913">
    <property type="component" value="Unassembled WGS sequence"/>
</dbReference>
<gene>
    <name evidence="1" type="ORF">KGA66_21670</name>
</gene>
<dbReference type="RefSeq" id="WP_211470028.1">
    <property type="nucleotide sequence ID" value="NZ_JAGSXH010000095.1"/>
</dbReference>
<keyword evidence="2" id="KW-1185">Reference proteome</keyword>
<comment type="caution">
    <text evidence="1">The sequence shown here is derived from an EMBL/GenBank/DDBJ whole genome shotgun (WGS) entry which is preliminary data.</text>
</comment>
<organism evidence="1 2">
    <name type="scientific">Actinocrinis puniceicyclus</name>
    <dbReference type="NCBI Taxonomy" id="977794"/>
    <lineage>
        <taxon>Bacteria</taxon>
        <taxon>Bacillati</taxon>
        <taxon>Actinomycetota</taxon>
        <taxon>Actinomycetes</taxon>
        <taxon>Catenulisporales</taxon>
        <taxon>Actinospicaceae</taxon>
        <taxon>Actinocrinis</taxon>
    </lineage>
</organism>
<dbReference type="EMBL" id="JAGSXH010000095">
    <property type="protein sequence ID" value="MBS2965675.1"/>
    <property type="molecule type" value="Genomic_DNA"/>
</dbReference>
<dbReference type="AlphaFoldDB" id="A0A8J7WS32"/>
<proteinExistence type="predicted"/>